<comment type="similarity">
    <text evidence="4">Belongs to the thiolase-like superfamily. Beta-ketoacyl-ACP synthases family.</text>
</comment>
<dbReference type="Gene3D" id="3.40.47.10">
    <property type="match status" value="1"/>
</dbReference>
<keyword evidence="7" id="KW-1185">Reference proteome</keyword>
<dbReference type="Proteomes" id="UP001221142">
    <property type="component" value="Unassembled WGS sequence"/>
</dbReference>
<dbReference type="PANTHER" id="PTHR43775">
    <property type="entry name" value="FATTY ACID SYNTHASE"/>
    <property type="match status" value="1"/>
</dbReference>
<dbReference type="PROSITE" id="PS00606">
    <property type="entry name" value="KS3_1"/>
    <property type="match status" value="1"/>
</dbReference>
<dbReference type="SUPFAM" id="SSF53901">
    <property type="entry name" value="Thiolase-like"/>
    <property type="match status" value="1"/>
</dbReference>
<dbReference type="GO" id="GO:0006633">
    <property type="term" value="P:fatty acid biosynthetic process"/>
    <property type="evidence" value="ECO:0007669"/>
    <property type="project" value="InterPro"/>
</dbReference>
<dbReference type="PANTHER" id="PTHR43775:SF37">
    <property type="entry name" value="SI:DKEY-61P9.11"/>
    <property type="match status" value="1"/>
</dbReference>
<dbReference type="EMBL" id="JARKIF010000010">
    <property type="protein sequence ID" value="KAJ7628954.1"/>
    <property type="molecule type" value="Genomic_DNA"/>
</dbReference>
<dbReference type="InterPro" id="IPR016039">
    <property type="entry name" value="Thiolase-like"/>
</dbReference>
<gene>
    <name evidence="6" type="ORF">FB45DRAFT_748713</name>
</gene>
<sequence>MPTTRFDVEAYAHFAGCLPRSSPIFRRLKGPGLGQIVVANGSFLKDIDLFDHIEFGISAKDARALSPATRKLLEHSFLALLDSGINYRRRAVGCYMAGTAIDITNVSLPDDYEPHGSFGGLPSMIANRISNHLDLLGPSVPVDTACSSSMTAMHIAVQALGAGDCEAAVVGGCQLNHRLLEWMNYSQGGLLPKDGKCKPFDASADGFGRAEGCVVVVIKPLEDALRDHDHIYATILGTSINSTGAGGPPGAPIAEYQAEAMKQEFQRAGRNPSEVAYVELHATGTAKGDPTEVNWVGQHFQRPEELVIGSVKGNIGYVHILLHKGGRYLTSP</sequence>
<keyword evidence="3 4" id="KW-0808">Transferase</keyword>
<evidence type="ECO:0000256" key="4">
    <source>
        <dbReference type="RuleBase" id="RU003694"/>
    </source>
</evidence>
<organism evidence="6 7">
    <name type="scientific">Roridomyces roridus</name>
    <dbReference type="NCBI Taxonomy" id="1738132"/>
    <lineage>
        <taxon>Eukaryota</taxon>
        <taxon>Fungi</taxon>
        <taxon>Dikarya</taxon>
        <taxon>Basidiomycota</taxon>
        <taxon>Agaricomycotina</taxon>
        <taxon>Agaricomycetes</taxon>
        <taxon>Agaricomycetidae</taxon>
        <taxon>Agaricales</taxon>
        <taxon>Marasmiineae</taxon>
        <taxon>Mycenaceae</taxon>
        <taxon>Roridomyces</taxon>
    </lineage>
</organism>
<dbReference type="InterPro" id="IPR020841">
    <property type="entry name" value="PKS_Beta-ketoAc_synthase_dom"/>
</dbReference>
<name>A0AAD7BRZ5_9AGAR</name>
<reference evidence="6" key="1">
    <citation type="submission" date="2023-03" db="EMBL/GenBank/DDBJ databases">
        <title>Massive genome expansion in bonnet fungi (Mycena s.s.) driven by repeated elements and novel gene families across ecological guilds.</title>
        <authorList>
            <consortium name="Lawrence Berkeley National Laboratory"/>
            <person name="Harder C.B."/>
            <person name="Miyauchi S."/>
            <person name="Viragh M."/>
            <person name="Kuo A."/>
            <person name="Thoen E."/>
            <person name="Andreopoulos B."/>
            <person name="Lu D."/>
            <person name="Skrede I."/>
            <person name="Drula E."/>
            <person name="Henrissat B."/>
            <person name="Morin E."/>
            <person name="Kohler A."/>
            <person name="Barry K."/>
            <person name="LaButti K."/>
            <person name="Morin E."/>
            <person name="Salamov A."/>
            <person name="Lipzen A."/>
            <person name="Mereny Z."/>
            <person name="Hegedus B."/>
            <person name="Baldrian P."/>
            <person name="Stursova M."/>
            <person name="Weitz H."/>
            <person name="Taylor A."/>
            <person name="Grigoriev I.V."/>
            <person name="Nagy L.G."/>
            <person name="Martin F."/>
            <person name="Kauserud H."/>
        </authorList>
    </citation>
    <scope>NUCLEOTIDE SEQUENCE</scope>
    <source>
        <strain evidence="6">9284</strain>
    </source>
</reference>
<dbReference type="Pfam" id="PF02801">
    <property type="entry name" value="Ketoacyl-synt_C"/>
    <property type="match status" value="1"/>
</dbReference>
<accession>A0AAD7BRZ5</accession>
<feature type="domain" description="Ketosynthase family 3 (KS3)" evidence="5">
    <location>
        <begin position="1"/>
        <end position="332"/>
    </location>
</feature>
<dbReference type="PROSITE" id="PS52004">
    <property type="entry name" value="KS3_2"/>
    <property type="match status" value="1"/>
</dbReference>
<evidence type="ECO:0000256" key="3">
    <source>
        <dbReference type="ARBA" id="ARBA00022679"/>
    </source>
</evidence>
<protein>
    <submittedName>
        <fullName evidence="6">Thiolase-like protein</fullName>
    </submittedName>
</protein>
<proteinExistence type="inferred from homology"/>
<dbReference type="InterPro" id="IPR014030">
    <property type="entry name" value="Ketoacyl_synth_N"/>
</dbReference>
<evidence type="ECO:0000313" key="7">
    <source>
        <dbReference type="Proteomes" id="UP001221142"/>
    </source>
</evidence>
<dbReference type="AlphaFoldDB" id="A0AAD7BRZ5"/>
<evidence type="ECO:0000259" key="5">
    <source>
        <dbReference type="PROSITE" id="PS52004"/>
    </source>
</evidence>
<comment type="caution">
    <text evidence="6">The sequence shown here is derived from an EMBL/GenBank/DDBJ whole genome shotgun (WGS) entry which is preliminary data.</text>
</comment>
<dbReference type="CDD" id="cd00833">
    <property type="entry name" value="PKS"/>
    <property type="match status" value="1"/>
</dbReference>
<dbReference type="SMART" id="SM00825">
    <property type="entry name" value="PKS_KS"/>
    <property type="match status" value="1"/>
</dbReference>
<evidence type="ECO:0000256" key="1">
    <source>
        <dbReference type="ARBA" id="ARBA00022450"/>
    </source>
</evidence>
<dbReference type="Pfam" id="PF00109">
    <property type="entry name" value="ketoacyl-synt"/>
    <property type="match status" value="1"/>
</dbReference>
<dbReference type="GO" id="GO:0004315">
    <property type="term" value="F:3-oxoacyl-[acyl-carrier-protein] synthase activity"/>
    <property type="evidence" value="ECO:0007669"/>
    <property type="project" value="InterPro"/>
</dbReference>
<dbReference type="GO" id="GO:0004312">
    <property type="term" value="F:fatty acid synthase activity"/>
    <property type="evidence" value="ECO:0007669"/>
    <property type="project" value="TreeGrafter"/>
</dbReference>
<dbReference type="InterPro" id="IPR014031">
    <property type="entry name" value="Ketoacyl_synth_C"/>
</dbReference>
<evidence type="ECO:0000256" key="2">
    <source>
        <dbReference type="ARBA" id="ARBA00022553"/>
    </source>
</evidence>
<keyword evidence="2" id="KW-0597">Phosphoprotein</keyword>
<dbReference type="InterPro" id="IPR018201">
    <property type="entry name" value="Ketoacyl_synth_AS"/>
</dbReference>
<evidence type="ECO:0000313" key="6">
    <source>
        <dbReference type="EMBL" id="KAJ7628954.1"/>
    </source>
</evidence>
<dbReference type="InterPro" id="IPR050091">
    <property type="entry name" value="PKS_NRPS_Biosynth_Enz"/>
</dbReference>
<keyword evidence="1" id="KW-0596">Phosphopantetheine</keyword>